<dbReference type="Pfam" id="PF07676">
    <property type="entry name" value="PD40"/>
    <property type="match status" value="3"/>
</dbReference>
<reference evidence="5 6" key="1">
    <citation type="submission" date="2016-11" db="EMBL/GenBank/DDBJ databases">
        <authorList>
            <person name="Jaros S."/>
            <person name="Januszkiewicz K."/>
            <person name="Wedrychowicz H."/>
        </authorList>
    </citation>
    <scope>NUCLEOTIDE SEQUENCE [LARGE SCALE GENOMIC DNA]</scope>
    <source>
        <strain evidence="5 6">DSM 21074</strain>
    </source>
</reference>
<evidence type="ECO:0000256" key="3">
    <source>
        <dbReference type="SAM" id="SignalP"/>
    </source>
</evidence>
<dbReference type="InterPro" id="IPR013784">
    <property type="entry name" value="Carb-bd-like_fold"/>
</dbReference>
<dbReference type="InterPro" id="IPR003961">
    <property type="entry name" value="FN3_dom"/>
</dbReference>
<dbReference type="OrthoDB" id="9815657at2"/>
<dbReference type="InterPro" id="IPR011042">
    <property type="entry name" value="6-blade_b-propeller_TolB-like"/>
</dbReference>
<dbReference type="AlphaFoldDB" id="A0A1M6F1N9"/>
<accession>A0A1M6F1N9</accession>
<dbReference type="PANTHER" id="PTHR36842">
    <property type="entry name" value="PROTEIN TOLB HOMOLOG"/>
    <property type="match status" value="1"/>
</dbReference>
<evidence type="ECO:0000313" key="5">
    <source>
        <dbReference type="EMBL" id="SHI91571.1"/>
    </source>
</evidence>
<keyword evidence="6" id="KW-1185">Reference proteome</keyword>
<dbReference type="GO" id="GO:0030246">
    <property type="term" value="F:carbohydrate binding"/>
    <property type="evidence" value="ECO:0007669"/>
    <property type="project" value="InterPro"/>
</dbReference>
<evidence type="ECO:0000256" key="1">
    <source>
        <dbReference type="ARBA" id="ARBA00009820"/>
    </source>
</evidence>
<sequence>MLLTLRILARLFLVLLLAQALPACETTTIEPVYYGGIEGLVVDAATNLPIANAVITTNPATSSITTDSEGKFSLPNLVVGKYALAVRKTDFKTETVNVQVGEGPAVAVKVPLEKASGTNRRPNPPSNPSPAERATNQATRLTLRWRVTDPDKTDSLRSEVVLYESNSTDRRQLLTNSRDTTITVNDLKYNTIYFWQVTVRDKAGETVRGDVWSFQTGVLPDNRYLFVRETAGNTDIYSSDEAGANLLRLTKSVFVETAPQLSPNRDLIAYTSNALGQYQLYTMRRDGSDPRLITPYGIPVEGYGNAGLAYRWSPDGSQLIYASYDKLWRVNRDGTGLTQLATAPAGRHFRECDWATQGNRIVVQTVGANLYDAELYLLNADGSGLTQLIGNLPGRLDSPSFSINGSMILYSRDVDGYENANGRQLNAHIFMQRLDGTGVVDLSAALATGTNTGKIAGTNDVYPHFSPNGAKVIFMNVSNDNLSAPEVWTMDLDGRNRARLFQNASLPDWK</sequence>
<protein>
    <submittedName>
        <fullName evidence="5">TolB protein</fullName>
    </submittedName>
</protein>
<dbReference type="STRING" id="1121955.SAMN02745146_1903"/>
<dbReference type="PANTHER" id="PTHR36842:SF1">
    <property type="entry name" value="PROTEIN TOLB"/>
    <property type="match status" value="1"/>
</dbReference>
<gene>
    <name evidence="5" type="ORF">SAMN02745146_1903</name>
</gene>
<dbReference type="Gene3D" id="2.60.40.1120">
    <property type="entry name" value="Carboxypeptidase-like, regulatory domain"/>
    <property type="match status" value="1"/>
</dbReference>
<feature type="chain" id="PRO_5012409645" evidence="3">
    <location>
        <begin position="24"/>
        <end position="510"/>
    </location>
</feature>
<dbReference type="SUPFAM" id="SSF69304">
    <property type="entry name" value="Tricorn protease N-terminal domain"/>
    <property type="match status" value="1"/>
</dbReference>
<dbReference type="Pfam" id="PF13620">
    <property type="entry name" value="CarboxypepD_reg"/>
    <property type="match status" value="1"/>
</dbReference>
<evidence type="ECO:0000259" key="4">
    <source>
        <dbReference type="PROSITE" id="PS50853"/>
    </source>
</evidence>
<dbReference type="InterPro" id="IPR011659">
    <property type="entry name" value="WD40"/>
</dbReference>
<keyword evidence="3" id="KW-0732">Signal</keyword>
<feature type="domain" description="Fibronectin type-III" evidence="4">
    <location>
        <begin position="124"/>
        <end position="221"/>
    </location>
</feature>
<dbReference type="Proteomes" id="UP000184418">
    <property type="component" value="Unassembled WGS sequence"/>
</dbReference>
<comment type="similarity">
    <text evidence="1">Belongs to the TolB family.</text>
</comment>
<dbReference type="PROSITE" id="PS50853">
    <property type="entry name" value="FN3"/>
    <property type="match status" value="1"/>
</dbReference>
<dbReference type="RefSeq" id="WP_073108185.1">
    <property type="nucleotide sequence ID" value="NZ_FQYN01000003.1"/>
</dbReference>
<dbReference type="InterPro" id="IPR036116">
    <property type="entry name" value="FN3_sf"/>
</dbReference>
<dbReference type="SUPFAM" id="SSF49452">
    <property type="entry name" value="Starch-binding domain-like"/>
    <property type="match status" value="1"/>
</dbReference>
<evidence type="ECO:0000313" key="6">
    <source>
        <dbReference type="Proteomes" id="UP000184418"/>
    </source>
</evidence>
<dbReference type="Gene3D" id="2.120.10.30">
    <property type="entry name" value="TolB, C-terminal domain"/>
    <property type="match status" value="2"/>
</dbReference>
<feature type="signal peptide" evidence="3">
    <location>
        <begin position="1"/>
        <end position="23"/>
    </location>
</feature>
<dbReference type="EMBL" id="FQYN01000003">
    <property type="protein sequence ID" value="SHI91571.1"/>
    <property type="molecule type" value="Genomic_DNA"/>
</dbReference>
<feature type="region of interest" description="Disordered" evidence="2">
    <location>
        <begin position="111"/>
        <end position="138"/>
    </location>
</feature>
<organism evidence="5 6">
    <name type="scientific">Hymenobacter daecheongensis DSM 21074</name>
    <dbReference type="NCBI Taxonomy" id="1121955"/>
    <lineage>
        <taxon>Bacteria</taxon>
        <taxon>Pseudomonadati</taxon>
        <taxon>Bacteroidota</taxon>
        <taxon>Cytophagia</taxon>
        <taxon>Cytophagales</taxon>
        <taxon>Hymenobacteraceae</taxon>
        <taxon>Hymenobacter</taxon>
    </lineage>
</organism>
<evidence type="ECO:0000256" key="2">
    <source>
        <dbReference type="SAM" id="MobiDB-lite"/>
    </source>
</evidence>
<dbReference type="SUPFAM" id="SSF49265">
    <property type="entry name" value="Fibronectin type III"/>
    <property type="match status" value="1"/>
</dbReference>
<name>A0A1M6F1N9_9BACT</name>
<proteinExistence type="inferred from homology"/>